<feature type="compositionally biased region" description="Basic and acidic residues" evidence="1">
    <location>
        <begin position="87"/>
        <end position="108"/>
    </location>
</feature>
<dbReference type="PaxDb" id="65489-OBART09G01670.1"/>
<evidence type="ECO:0000313" key="3">
    <source>
        <dbReference type="Proteomes" id="UP000026960"/>
    </source>
</evidence>
<reference evidence="2" key="1">
    <citation type="journal article" date="2009" name="Rice">
        <title>De Novo Next Generation Sequencing of Plant Genomes.</title>
        <authorList>
            <person name="Rounsley S."/>
            <person name="Marri P.R."/>
            <person name="Yu Y."/>
            <person name="He R."/>
            <person name="Sisneros N."/>
            <person name="Goicoechea J.L."/>
            <person name="Lee S.J."/>
            <person name="Angelova A."/>
            <person name="Kudrna D."/>
            <person name="Luo M."/>
            <person name="Affourtit J."/>
            <person name="Desany B."/>
            <person name="Knight J."/>
            <person name="Niazi F."/>
            <person name="Egholm M."/>
            <person name="Wing R.A."/>
        </authorList>
    </citation>
    <scope>NUCLEOTIDE SEQUENCE [LARGE SCALE GENOMIC DNA]</scope>
    <source>
        <strain evidence="2">cv. IRGC 105608</strain>
    </source>
</reference>
<proteinExistence type="predicted"/>
<reference evidence="2" key="2">
    <citation type="submission" date="2015-03" db="UniProtKB">
        <authorList>
            <consortium name="EnsemblPlants"/>
        </authorList>
    </citation>
    <scope>IDENTIFICATION</scope>
</reference>
<evidence type="ECO:0000313" key="2">
    <source>
        <dbReference type="EnsemblPlants" id="OBART09G01670.1"/>
    </source>
</evidence>
<dbReference type="Proteomes" id="UP000026960">
    <property type="component" value="Chromosome 9"/>
</dbReference>
<sequence>MTLLPSGEPIFSRFSLLSHPIATTIATSSNRKLLRSPFRPHPSLPLPTTAFPGCATLRTRVATGVVTYRPPGSRRPSFPLLFKKREKREEDDGRKKKEKKKEKGKERLTGGPLHTTKKPPVETLRLPWGCLRSIGPDVEPLVVKTGKTKPKVEVLLLAPYASTRITVEASLFARPPQHTAQLDLGLCVILAALPPLTVVGVTLPPH</sequence>
<protein>
    <submittedName>
        <fullName evidence="2">Uncharacterized protein</fullName>
    </submittedName>
</protein>
<dbReference type="Gramene" id="OBART09G01670.1">
    <property type="protein sequence ID" value="OBART09G01670.1"/>
    <property type="gene ID" value="OBART09G01670"/>
</dbReference>
<feature type="region of interest" description="Disordered" evidence="1">
    <location>
        <begin position="67"/>
        <end position="119"/>
    </location>
</feature>
<evidence type="ECO:0000256" key="1">
    <source>
        <dbReference type="SAM" id="MobiDB-lite"/>
    </source>
</evidence>
<dbReference type="HOGENOM" id="CLU_115583_0_0_1"/>
<dbReference type="EnsemblPlants" id="OBART09G01670.1">
    <property type="protein sequence ID" value="OBART09G01670.1"/>
    <property type="gene ID" value="OBART09G01670"/>
</dbReference>
<keyword evidence="3" id="KW-1185">Reference proteome</keyword>
<name>A0A0D3H3Y9_9ORYZ</name>
<organism evidence="2">
    <name type="scientific">Oryza barthii</name>
    <dbReference type="NCBI Taxonomy" id="65489"/>
    <lineage>
        <taxon>Eukaryota</taxon>
        <taxon>Viridiplantae</taxon>
        <taxon>Streptophyta</taxon>
        <taxon>Embryophyta</taxon>
        <taxon>Tracheophyta</taxon>
        <taxon>Spermatophyta</taxon>
        <taxon>Magnoliopsida</taxon>
        <taxon>Liliopsida</taxon>
        <taxon>Poales</taxon>
        <taxon>Poaceae</taxon>
        <taxon>BOP clade</taxon>
        <taxon>Oryzoideae</taxon>
        <taxon>Oryzeae</taxon>
        <taxon>Oryzinae</taxon>
        <taxon>Oryza</taxon>
    </lineage>
</organism>
<accession>A0A0D3H3Y9</accession>
<dbReference type="AlphaFoldDB" id="A0A0D3H3Y9"/>